<dbReference type="InterPro" id="IPR001841">
    <property type="entry name" value="Znf_RING"/>
</dbReference>
<evidence type="ECO:0000313" key="9">
    <source>
        <dbReference type="Proteomes" id="UP000053593"/>
    </source>
</evidence>
<keyword evidence="6" id="KW-0862">Zinc</keyword>
<organism evidence="8 9">
    <name type="scientific">Collybiopsis luxurians FD-317 M1</name>
    <dbReference type="NCBI Taxonomy" id="944289"/>
    <lineage>
        <taxon>Eukaryota</taxon>
        <taxon>Fungi</taxon>
        <taxon>Dikarya</taxon>
        <taxon>Basidiomycota</taxon>
        <taxon>Agaricomycotina</taxon>
        <taxon>Agaricomycetes</taxon>
        <taxon>Agaricomycetidae</taxon>
        <taxon>Agaricales</taxon>
        <taxon>Marasmiineae</taxon>
        <taxon>Omphalotaceae</taxon>
        <taxon>Collybiopsis</taxon>
        <taxon>Collybiopsis luxurians</taxon>
    </lineage>
</organism>
<keyword evidence="2" id="KW-0808">Transferase</keyword>
<comment type="subcellular location">
    <subcellularLocation>
        <location evidence="1">Nucleus</location>
    </subcellularLocation>
</comment>
<evidence type="ECO:0000256" key="2">
    <source>
        <dbReference type="ARBA" id="ARBA00022679"/>
    </source>
</evidence>
<feature type="domain" description="RING-type" evidence="7">
    <location>
        <begin position="84"/>
        <end position="124"/>
    </location>
</feature>
<sequence>MAEDQSSLQLQPQATLDHSLTCTPSAGSISFSLKRPASLTFEGVQDTTSRKRFKDAEQSVDDQSQRSTIIESKLADDIAQELECGCCSELIYKPVMVSPCQHFFCGSCCQLWIRNGGTTCPACRSISTTASPSRPLQLVLDALLRNAPHKARTERERAQADEIYRTGNTLRFPSPREASPEPNVNISSEYARPCPHCPPNNPYGWSCPIPIPDPAVDLEHAWHLDDGIPTGHSQCGNCETFLALRAPSTTRCDFCHVSFCGVGVPQRCSAAPILLQHPHGFNDLSDLIQSADVYDYFQGNTVEVDIMLDYLTAQEITPRHVYREVVKHTQEQPQQFKAMIESGIFSTDAHIDPSIDTSSSSSTPPSRICRQCACEIFLNGLKEWWIRERKKGFVEQSVMDRKDCPDGSECNMQKDYAHAREFNHIFARPISDTETPNSASALAMPAMAEPLGPFEAVTGTGDV</sequence>
<evidence type="ECO:0000256" key="5">
    <source>
        <dbReference type="ARBA" id="ARBA00023306"/>
    </source>
</evidence>
<evidence type="ECO:0000313" key="8">
    <source>
        <dbReference type="EMBL" id="KIK57176.1"/>
    </source>
</evidence>
<reference evidence="8 9" key="1">
    <citation type="submission" date="2014-04" db="EMBL/GenBank/DDBJ databases">
        <title>Evolutionary Origins and Diversification of the Mycorrhizal Mutualists.</title>
        <authorList>
            <consortium name="DOE Joint Genome Institute"/>
            <consortium name="Mycorrhizal Genomics Consortium"/>
            <person name="Kohler A."/>
            <person name="Kuo A."/>
            <person name="Nagy L.G."/>
            <person name="Floudas D."/>
            <person name="Copeland A."/>
            <person name="Barry K.W."/>
            <person name="Cichocki N."/>
            <person name="Veneault-Fourrey C."/>
            <person name="LaButti K."/>
            <person name="Lindquist E.A."/>
            <person name="Lipzen A."/>
            <person name="Lundell T."/>
            <person name="Morin E."/>
            <person name="Murat C."/>
            <person name="Riley R."/>
            <person name="Ohm R."/>
            <person name="Sun H."/>
            <person name="Tunlid A."/>
            <person name="Henrissat B."/>
            <person name="Grigoriev I.V."/>
            <person name="Hibbett D.S."/>
            <person name="Martin F."/>
        </authorList>
    </citation>
    <scope>NUCLEOTIDE SEQUENCE [LARGE SCALE GENOMIC DNA]</scope>
    <source>
        <strain evidence="8 9">FD-317 M1</strain>
    </source>
</reference>
<evidence type="ECO:0000256" key="6">
    <source>
        <dbReference type="PROSITE-ProRule" id="PRU00175"/>
    </source>
</evidence>
<dbReference type="SUPFAM" id="SSF57850">
    <property type="entry name" value="RING/U-box"/>
    <property type="match status" value="1"/>
</dbReference>
<evidence type="ECO:0000256" key="3">
    <source>
        <dbReference type="ARBA" id="ARBA00022786"/>
    </source>
</evidence>
<dbReference type="HOGENOM" id="CLU_015200_0_0_1"/>
<keyword evidence="6" id="KW-0863">Zinc-finger</keyword>
<dbReference type="EMBL" id="KN834792">
    <property type="protein sequence ID" value="KIK57176.1"/>
    <property type="molecule type" value="Genomic_DNA"/>
</dbReference>
<keyword evidence="5" id="KW-0131">Cell cycle</keyword>
<name>A0A0D0BQ11_9AGAR</name>
<keyword evidence="4" id="KW-0539">Nucleus</keyword>
<dbReference type="Gene3D" id="3.30.40.10">
    <property type="entry name" value="Zinc/RING finger domain, C3HC4 (zinc finger)"/>
    <property type="match status" value="1"/>
</dbReference>
<dbReference type="GO" id="GO:0005634">
    <property type="term" value="C:nucleus"/>
    <property type="evidence" value="ECO:0007669"/>
    <property type="project" value="UniProtKB-SubCell"/>
</dbReference>
<dbReference type="Pfam" id="PF17979">
    <property type="entry name" value="zf-CRD"/>
    <property type="match status" value="1"/>
</dbReference>
<evidence type="ECO:0000256" key="1">
    <source>
        <dbReference type="ARBA" id="ARBA00004123"/>
    </source>
</evidence>
<dbReference type="GO" id="GO:0004842">
    <property type="term" value="F:ubiquitin-protein transferase activity"/>
    <property type="evidence" value="ECO:0007669"/>
    <property type="project" value="TreeGrafter"/>
</dbReference>
<dbReference type="InterPro" id="IPR040909">
    <property type="entry name" value="CHFR_Znf-CRD"/>
</dbReference>
<gene>
    <name evidence="8" type="ORF">GYMLUDRAFT_46424</name>
</gene>
<protein>
    <submittedName>
        <fullName evidence="8">Unplaced genomic scaffold GYMLUscaffold_44, whole genome shotgun sequence</fullName>
    </submittedName>
</protein>
<evidence type="ECO:0000259" key="7">
    <source>
        <dbReference type="PROSITE" id="PS50089"/>
    </source>
</evidence>
<dbReference type="GO" id="GO:0006511">
    <property type="term" value="P:ubiquitin-dependent protein catabolic process"/>
    <property type="evidence" value="ECO:0007669"/>
    <property type="project" value="TreeGrafter"/>
</dbReference>
<keyword evidence="9" id="KW-1185">Reference proteome</keyword>
<proteinExistence type="predicted"/>
<dbReference type="Proteomes" id="UP000053593">
    <property type="component" value="Unassembled WGS sequence"/>
</dbReference>
<dbReference type="AlphaFoldDB" id="A0A0D0BQ11"/>
<dbReference type="InterPro" id="IPR013083">
    <property type="entry name" value="Znf_RING/FYVE/PHD"/>
</dbReference>
<keyword evidence="3" id="KW-0833">Ubl conjugation pathway</keyword>
<dbReference type="GO" id="GO:0016567">
    <property type="term" value="P:protein ubiquitination"/>
    <property type="evidence" value="ECO:0007669"/>
    <property type="project" value="TreeGrafter"/>
</dbReference>
<accession>A0A0D0BQ11</accession>
<keyword evidence="6" id="KW-0479">Metal-binding</keyword>
<dbReference type="OrthoDB" id="1305878at2759"/>
<dbReference type="PROSITE" id="PS50089">
    <property type="entry name" value="ZF_RING_2"/>
    <property type="match status" value="1"/>
</dbReference>
<dbReference type="GO" id="GO:0008270">
    <property type="term" value="F:zinc ion binding"/>
    <property type="evidence" value="ECO:0007669"/>
    <property type="project" value="UniProtKB-KW"/>
</dbReference>
<dbReference type="Pfam" id="PF13923">
    <property type="entry name" value="zf-C3HC4_2"/>
    <property type="match status" value="1"/>
</dbReference>
<evidence type="ECO:0000256" key="4">
    <source>
        <dbReference type="ARBA" id="ARBA00023242"/>
    </source>
</evidence>
<dbReference type="PANTHER" id="PTHR16079:SF4">
    <property type="entry name" value="E3 UBIQUITIN-PROTEIN LIGASE CHFR"/>
    <property type="match status" value="1"/>
</dbReference>
<dbReference type="PANTHER" id="PTHR16079">
    <property type="entry name" value="UBIQUITIN LIGASE PROTEIN CHFR"/>
    <property type="match status" value="1"/>
</dbReference>
<dbReference type="InterPro" id="IPR052256">
    <property type="entry name" value="E3_ubiquitin-ligase_CHFR"/>
</dbReference>